<dbReference type="SUPFAM" id="SSF46689">
    <property type="entry name" value="Homeodomain-like"/>
    <property type="match status" value="1"/>
</dbReference>
<evidence type="ECO:0000259" key="4">
    <source>
        <dbReference type="PROSITE" id="PS01124"/>
    </source>
</evidence>
<dbReference type="AlphaFoldDB" id="A0A2W2BQ11"/>
<dbReference type="Gene3D" id="1.10.10.60">
    <property type="entry name" value="Homeodomain-like"/>
    <property type="match status" value="1"/>
</dbReference>
<dbReference type="GO" id="GO:0043565">
    <property type="term" value="F:sequence-specific DNA binding"/>
    <property type="evidence" value="ECO:0007669"/>
    <property type="project" value="InterPro"/>
</dbReference>
<keyword evidence="3" id="KW-0804">Transcription</keyword>
<protein>
    <recommendedName>
        <fullName evidence="4">HTH araC/xylS-type domain-containing protein</fullName>
    </recommendedName>
</protein>
<dbReference type="InterPro" id="IPR035965">
    <property type="entry name" value="PAS-like_dom_sf"/>
</dbReference>
<dbReference type="InterPro" id="IPR018060">
    <property type="entry name" value="HTH_AraC"/>
</dbReference>
<reference evidence="6" key="1">
    <citation type="submission" date="2018-06" db="EMBL/GenBank/DDBJ databases">
        <title>Aestuariibacter litoralis strain KCTC 52945T.</title>
        <authorList>
            <person name="Li X."/>
            <person name="Salam N."/>
            <person name="Li J.-L."/>
            <person name="Chen Y.-M."/>
            <person name="Yang Z.-W."/>
            <person name="Zhang L.-Y."/>
            <person name="Han M.-X."/>
            <person name="Xiao M."/>
            <person name="Li W.-J."/>
        </authorList>
    </citation>
    <scope>NUCLEOTIDE SEQUENCE [LARGE SCALE GENOMIC DNA]</scope>
    <source>
        <strain evidence="6">KCTC 52945</strain>
    </source>
</reference>
<dbReference type="PROSITE" id="PS01124">
    <property type="entry name" value="HTH_ARAC_FAMILY_2"/>
    <property type="match status" value="1"/>
</dbReference>
<comment type="caution">
    <text evidence="5">The sequence shown here is derived from an EMBL/GenBank/DDBJ whole genome shotgun (WGS) entry which is preliminary data.</text>
</comment>
<dbReference type="Proteomes" id="UP000248795">
    <property type="component" value="Unassembled WGS sequence"/>
</dbReference>
<dbReference type="SUPFAM" id="SSF55785">
    <property type="entry name" value="PYP-like sensor domain (PAS domain)"/>
    <property type="match status" value="1"/>
</dbReference>
<organism evidence="5 6">
    <name type="scientific">Aestuariivirga litoralis</name>
    <dbReference type="NCBI Taxonomy" id="2650924"/>
    <lineage>
        <taxon>Bacteria</taxon>
        <taxon>Pseudomonadati</taxon>
        <taxon>Pseudomonadota</taxon>
        <taxon>Alphaproteobacteria</taxon>
        <taxon>Hyphomicrobiales</taxon>
        <taxon>Aestuariivirgaceae</taxon>
        <taxon>Aestuariivirga</taxon>
    </lineage>
</organism>
<dbReference type="GO" id="GO:0003700">
    <property type="term" value="F:DNA-binding transcription factor activity"/>
    <property type="evidence" value="ECO:0007669"/>
    <property type="project" value="InterPro"/>
</dbReference>
<dbReference type="Gene3D" id="3.30.450.20">
    <property type="entry name" value="PAS domain"/>
    <property type="match status" value="1"/>
</dbReference>
<dbReference type="PANTHER" id="PTHR46796">
    <property type="entry name" value="HTH-TYPE TRANSCRIPTIONAL ACTIVATOR RHAS-RELATED"/>
    <property type="match status" value="1"/>
</dbReference>
<dbReference type="InterPro" id="IPR050204">
    <property type="entry name" value="AraC_XylS_family_regulators"/>
</dbReference>
<keyword evidence="6" id="KW-1185">Reference proteome</keyword>
<keyword evidence="2" id="KW-0238">DNA-binding</keyword>
<dbReference type="PANTHER" id="PTHR46796:SF12">
    <property type="entry name" value="HTH-TYPE DNA-BINDING TRANSCRIPTIONAL ACTIVATOR EUTR"/>
    <property type="match status" value="1"/>
</dbReference>
<evidence type="ECO:0000256" key="2">
    <source>
        <dbReference type="ARBA" id="ARBA00023125"/>
    </source>
</evidence>
<accession>A0A2W2BQ11</accession>
<evidence type="ECO:0000256" key="3">
    <source>
        <dbReference type="ARBA" id="ARBA00023163"/>
    </source>
</evidence>
<keyword evidence="1" id="KW-0805">Transcription regulation</keyword>
<dbReference type="Pfam" id="PF12833">
    <property type="entry name" value="HTH_18"/>
    <property type="match status" value="1"/>
</dbReference>
<sequence length="245" mass="27570">MGTLEYARDTNQRLEALNAQVEALYELMPFGTYLTGSGGTILSMNSAALTLFDRDRNDLVGKVVPHDCFNSTNADQLARLLDPYDYDFDDYKIELSCGNGITRQVYVSGRQQSEFSGVPNSYRFFMVECIRNLHSSGHRSAKGVDVICRHIVSRGPPHLTSSEMMALTGLTARALNYAFRLRFGCSPMEWQQMHFPELARQYIMESDVSASVKTVARQFGFASAAAFSRFYKRRFGHNPSNPNRG</sequence>
<dbReference type="SMART" id="SM00342">
    <property type="entry name" value="HTH_ARAC"/>
    <property type="match status" value="1"/>
</dbReference>
<dbReference type="EMBL" id="QKVK01000001">
    <property type="protein sequence ID" value="PZF78279.1"/>
    <property type="molecule type" value="Genomic_DNA"/>
</dbReference>
<feature type="domain" description="HTH araC/xylS-type" evidence="4">
    <location>
        <begin position="141"/>
        <end position="245"/>
    </location>
</feature>
<evidence type="ECO:0000256" key="1">
    <source>
        <dbReference type="ARBA" id="ARBA00023015"/>
    </source>
</evidence>
<gene>
    <name evidence="5" type="ORF">DK847_00175</name>
</gene>
<name>A0A2W2BQ11_9HYPH</name>
<dbReference type="RefSeq" id="WP_111195607.1">
    <property type="nucleotide sequence ID" value="NZ_QKVK01000001.1"/>
</dbReference>
<dbReference type="InterPro" id="IPR009057">
    <property type="entry name" value="Homeodomain-like_sf"/>
</dbReference>
<proteinExistence type="predicted"/>
<evidence type="ECO:0000313" key="5">
    <source>
        <dbReference type="EMBL" id="PZF78279.1"/>
    </source>
</evidence>
<evidence type="ECO:0000313" key="6">
    <source>
        <dbReference type="Proteomes" id="UP000248795"/>
    </source>
</evidence>